<dbReference type="EMBL" id="CP040442">
    <property type="protein sequence ID" value="QOW11582.1"/>
    <property type="molecule type" value="Genomic_DNA"/>
</dbReference>
<feature type="signal peptide" evidence="1">
    <location>
        <begin position="1"/>
        <end position="18"/>
    </location>
</feature>
<dbReference type="Pfam" id="PF13585">
    <property type="entry name" value="CHU_C"/>
    <property type="match status" value="1"/>
</dbReference>
<keyword evidence="1" id="KW-0732">Signal</keyword>
<gene>
    <name evidence="3" type="ORF">Q73A0000_14970</name>
</gene>
<dbReference type="InterPro" id="IPR035234">
    <property type="entry name" value="IgGFc-bd_N"/>
</dbReference>
<reference evidence="3 4" key="1">
    <citation type="submission" date="2019-05" db="EMBL/GenBank/DDBJ databases">
        <title>Chryseobacterium sp. isolated from King George Island, maritime Antarctica.</title>
        <authorList>
            <person name="Peng X."/>
        </authorList>
    </citation>
    <scope>NUCLEOTIDE SEQUENCE [LARGE SCALE GENOMIC DNA]</scope>
    <source>
        <strain evidence="3 4">7-3A</strain>
    </source>
</reference>
<dbReference type="Pfam" id="PF17517">
    <property type="entry name" value="IgGFc_binding"/>
    <property type="match status" value="1"/>
</dbReference>
<dbReference type="NCBIfam" id="TIGR04131">
    <property type="entry name" value="Bac_Flav_CTERM"/>
    <property type="match status" value="1"/>
</dbReference>
<sequence>MKNLLSLVFALFFTFASAQMDTEHWFAPMAGSPGSNGSFQPESYLYLSTSETIPFQVEIYNNNILYTTVQIAKGSPQTIDIPFNFMMTILSNEMFTPVPMGIHVKGSKKFFANYRFAVPNHAEIITSKGLAGVGKNFFAVMAPLTAAQDYINATIGIIATEDNTTVKLSGYNPAVVFADGTSSPTKTFTLNKGQSYIIDAISNRDQANRAGLVGAKIEATQPIAVTNGNFNAIYTNENSSNNDILMDQSVPVERLGNEFIMVKGNGPSNNNMESALIVASEDNTHIMINGVDTGVVLNAGKYHVFGVSNYVDQGKDHYNMSISTTQNVYVYQLLAGIPTGNVYATGGFNFIPALSCFLPNKIDEISSINQIGYENFNTKLNIISEKGATVRVNGNVLSGFQGPFPVQGNSNWETYTVLNVSGNITVNSTKSVTAGIAAGNGAVGYGGYFAGFSSVPVISKTGDCYSGVLLQVDDSYDQYQWYLNGVTIPGATTYFVNPDIFGPGDYTCIITKTNCDTKLTTPYQFTSCPPISTTAFTIGSCNTTKITPNFTTSTQVIVPGKTRVSIKPSSGTATVDATTGIITYTPNSTLTADTSDIFVYYIEGNGTPEDTEYFKVIINIKVLQVKDDTIRVCPNPDGTGTFNLSFANISTDITNTILYFTDQGLTNPITNFTNYNTNGGIVYAKITSSFRCIKVAQITLEITSPPILNLAAFNSNFCDDLFTGSIPIKFSTISPQIISNYNSSFIVKYYLDPADQQSGNTKFLPDNWSFSNNTTVYIRIENTAGCPVVLGQMDFTIGIKTPLITIDLTDPICDDKRNDSVTVDLNKYVSQFTLDSLTPLFFASIADARNNVNPISASQTLSTASKTFGIRLQNSSDCPNVGEITIIKKTPDESLVLQDQIICGTSTTSLDAGSGFNYYKWSTGEEGILTSTISNVGIGTYYVDLTSNGCTYRQTVKVTASELPQITNIDISGSTATVFANGGTPPYQYSLDNITFQDSNIFSNVPRGLRKVYLKDAQNCETINKEFLILNLINVITPNADGKNDVLDYSDLSIKKDVKIEIYDRYGNQVFISQKTPYIWDGKINGRVLPTGTYWYILNWIEPATNLPVMYKGWVLLKNRN</sequence>
<feature type="chain" id="PRO_5032426573" evidence="1">
    <location>
        <begin position="19"/>
        <end position="1121"/>
    </location>
</feature>
<dbReference type="AlphaFoldDB" id="A0A7M2YDP5"/>
<evidence type="ECO:0000259" key="2">
    <source>
        <dbReference type="Pfam" id="PF17517"/>
    </source>
</evidence>
<proteinExistence type="predicted"/>
<dbReference type="KEGG" id="kfa:Q73A0000_14970"/>
<name>A0A7M2YDP5_9FLAO</name>
<protein>
    <submittedName>
        <fullName evidence="3">Gliding motility-associated C-terminal domain-containing protein</fullName>
    </submittedName>
</protein>
<feature type="domain" description="IgGFc-binding protein N-terminal" evidence="2">
    <location>
        <begin position="133"/>
        <end position="435"/>
    </location>
</feature>
<dbReference type="Proteomes" id="UP000594195">
    <property type="component" value="Chromosome"/>
</dbReference>
<accession>A0A7M2YDP5</accession>
<keyword evidence="4" id="KW-1185">Reference proteome</keyword>
<evidence type="ECO:0000313" key="3">
    <source>
        <dbReference type="EMBL" id="QOW11582.1"/>
    </source>
</evidence>
<dbReference type="RefSeq" id="WP_193811754.1">
    <property type="nucleotide sequence ID" value="NZ_CP040442.1"/>
</dbReference>
<evidence type="ECO:0000256" key="1">
    <source>
        <dbReference type="SAM" id="SignalP"/>
    </source>
</evidence>
<dbReference type="InterPro" id="IPR026341">
    <property type="entry name" value="T9SS_type_B"/>
</dbReference>
<organism evidence="3 4">
    <name type="scientific">Kaistella flava</name>
    <name type="common">ex Peng et al. 2021</name>
    <dbReference type="NCBI Taxonomy" id="2038776"/>
    <lineage>
        <taxon>Bacteria</taxon>
        <taxon>Pseudomonadati</taxon>
        <taxon>Bacteroidota</taxon>
        <taxon>Flavobacteriia</taxon>
        <taxon>Flavobacteriales</taxon>
        <taxon>Weeksellaceae</taxon>
        <taxon>Chryseobacterium group</taxon>
        <taxon>Kaistella</taxon>
    </lineage>
</organism>
<evidence type="ECO:0000313" key="4">
    <source>
        <dbReference type="Proteomes" id="UP000594195"/>
    </source>
</evidence>